<dbReference type="GO" id="GO:0009432">
    <property type="term" value="P:SOS response"/>
    <property type="evidence" value="ECO:0007669"/>
    <property type="project" value="UniProtKB-UniRule"/>
</dbReference>
<evidence type="ECO:0000256" key="1">
    <source>
        <dbReference type="ARBA" id="ARBA00001946"/>
    </source>
</evidence>
<evidence type="ECO:0000259" key="19">
    <source>
        <dbReference type="PROSITE" id="PS50967"/>
    </source>
</evidence>
<dbReference type="PANTHER" id="PTHR13710">
    <property type="entry name" value="DNA HELICASE RECQ FAMILY MEMBER"/>
    <property type="match status" value="1"/>
</dbReference>
<feature type="domain" description="Helicase C-terminal" evidence="21">
    <location>
        <begin position="218"/>
        <end position="368"/>
    </location>
</feature>
<evidence type="ECO:0000256" key="9">
    <source>
        <dbReference type="ARBA" id="ARBA00022833"/>
    </source>
</evidence>
<dbReference type="GO" id="GO:0003677">
    <property type="term" value="F:DNA binding"/>
    <property type="evidence" value="ECO:0007669"/>
    <property type="project" value="UniProtKB-KW"/>
</dbReference>
<keyword evidence="16" id="KW-0413">Isomerase</keyword>
<evidence type="ECO:0000256" key="13">
    <source>
        <dbReference type="ARBA" id="ARBA00023163"/>
    </source>
</evidence>
<gene>
    <name evidence="22" type="ORF">GS18_0206455</name>
</gene>
<dbReference type="InterPro" id="IPR011545">
    <property type="entry name" value="DEAD/DEAH_box_helicase_dom"/>
</dbReference>
<sequence>MLDQAKEHLKHYFGYSAFRPGQEEIITNVLNGRHAAGIMPTGGGKSICYQIPALILPGITLVISPLISLMKDQVDSLEQAGIKATFLNSTLSHSETSSRLADLKNGLYTILYIAPERLESPVFMEQLASMDVSLVAVDEAHCISQWGHDFRPSYLKITDLKTSLPSNPVFLALTATATPQVREDICSTLGILSEHTTVTGFERENLSFRVSRDGDRLPFLEKYIAGRSEDTGIIYTATRKVADQLYERLLKKGIRAGKYHGGMSDADRSSAQDLFLNDDVQVMIATNAFGMGINKSNVRYVIHFQMPKNMESYYQEAGRAGRDGLESECILLFSAQDVQVQRYLIDQSSFHKERQHSELVKLHQMRDFCYTEGCLQSYILIYFGDEAAEPCGKCSNCKDERTSEDVSKEAQMVLSCMIRMGQKFGKTMISQVLTGSSSKKIRDFNFHELSTYGILKHKTAKEVSEFIDFLTSEQYISITGGQFPVLIIEEKGLQVLKGLETVTRKEQNRIVQKAPDDELFLVLKAVRKQLAEEENVPPFVIFSDKTLMDMSLQKPETPEAFLSVQGVGEVKQQKYGRIFADAISSFLKDFPEKDEPVRIKKERKESSHLDTLKLYQEGLSVKEIAGKRDLSPLTVENHLLRCAKEGLNIDTDSWVPDEYAGEIEAAINEHGTAVLKPIKESLPNDVTYFMIKAVIVKRESLKEVQ</sequence>
<evidence type="ECO:0000259" key="20">
    <source>
        <dbReference type="PROSITE" id="PS51192"/>
    </source>
</evidence>
<dbReference type="InterPro" id="IPR010997">
    <property type="entry name" value="HRDC-like_sf"/>
</dbReference>
<dbReference type="Pfam" id="PF00270">
    <property type="entry name" value="DEAD"/>
    <property type="match status" value="1"/>
</dbReference>
<dbReference type="SMART" id="SM00490">
    <property type="entry name" value="HELICc"/>
    <property type="match status" value="1"/>
</dbReference>
<comment type="catalytic activity">
    <reaction evidence="17">
        <text>Couples ATP hydrolysis with the unwinding of duplex DNA by translocating in the 3'-5' direction.</text>
        <dbReference type="EC" id="5.6.2.4"/>
    </reaction>
</comment>
<evidence type="ECO:0000256" key="14">
    <source>
        <dbReference type="ARBA" id="ARBA00023172"/>
    </source>
</evidence>
<dbReference type="Pfam" id="PF00271">
    <property type="entry name" value="Helicase_C"/>
    <property type="match status" value="1"/>
</dbReference>
<keyword evidence="5" id="KW-0547">Nucleotide-binding</keyword>
<keyword evidence="12" id="KW-0238">DNA-binding</keyword>
<dbReference type="SUPFAM" id="SSF47819">
    <property type="entry name" value="HRDC-like"/>
    <property type="match status" value="1"/>
</dbReference>
<dbReference type="GO" id="GO:0043590">
    <property type="term" value="C:bacterial nucleoid"/>
    <property type="evidence" value="ECO:0007669"/>
    <property type="project" value="TreeGrafter"/>
</dbReference>
<dbReference type="InterPro" id="IPR044876">
    <property type="entry name" value="HRDC_dom_sf"/>
</dbReference>
<dbReference type="InterPro" id="IPR018982">
    <property type="entry name" value="RQC_domain"/>
</dbReference>
<dbReference type="InterPro" id="IPR029491">
    <property type="entry name" value="Helicase_HTH"/>
</dbReference>
<feature type="domain" description="HRDC" evidence="19">
    <location>
        <begin position="513"/>
        <end position="593"/>
    </location>
</feature>
<evidence type="ECO:0000256" key="10">
    <source>
        <dbReference type="ARBA" id="ARBA00022840"/>
    </source>
</evidence>
<dbReference type="Pfam" id="PF16124">
    <property type="entry name" value="RecQ_Zn_bind"/>
    <property type="match status" value="1"/>
</dbReference>
<dbReference type="GO" id="GO:0005737">
    <property type="term" value="C:cytoplasm"/>
    <property type="evidence" value="ECO:0007669"/>
    <property type="project" value="TreeGrafter"/>
</dbReference>
<dbReference type="GO" id="GO:0005524">
    <property type="term" value="F:ATP binding"/>
    <property type="evidence" value="ECO:0007669"/>
    <property type="project" value="UniProtKB-KW"/>
</dbReference>
<dbReference type="Proteomes" id="UP000028549">
    <property type="component" value="Unassembled WGS sequence"/>
</dbReference>
<keyword evidence="15" id="KW-0234">DNA repair</keyword>
<evidence type="ECO:0000256" key="17">
    <source>
        <dbReference type="ARBA" id="ARBA00034617"/>
    </source>
</evidence>
<dbReference type="SUPFAM" id="SSF46785">
    <property type="entry name" value="Winged helix' DNA-binding domain"/>
    <property type="match status" value="1"/>
</dbReference>
<keyword evidence="6" id="KW-0227">DNA damage</keyword>
<dbReference type="CDD" id="cd18794">
    <property type="entry name" value="SF2_C_RecQ"/>
    <property type="match status" value="1"/>
</dbReference>
<dbReference type="InterPro" id="IPR016032">
    <property type="entry name" value="Sig_transdc_resp-reg_C-effctor"/>
</dbReference>
<evidence type="ECO:0000256" key="4">
    <source>
        <dbReference type="ARBA" id="ARBA00022723"/>
    </source>
</evidence>
<dbReference type="SUPFAM" id="SSF52540">
    <property type="entry name" value="P-loop containing nucleoside triphosphate hydrolases"/>
    <property type="match status" value="1"/>
</dbReference>
<dbReference type="GO" id="GO:0006310">
    <property type="term" value="P:DNA recombination"/>
    <property type="evidence" value="ECO:0007669"/>
    <property type="project" value="UniProtKB-UniRule"/>
</dbReference>
<dbReference type="PROSITE" id="PS51194">
    <property type="entry name" value="HELICASE_CTER"/>
    <property type="match status" value="1"/>
</dbReference>
<evidence type="ECO:0000256" key="12">
    <source>
        <dbReference type="ARBA" id="ARBA00023125"/>
    </source>
</evidence>
<evidence type="ECO:0000313" key="23">
    <source>
        <dbReference type="Proteomes" id="UP000028549"/>
    </source>
</evidence>
<dbReference type="NCBIfam" id="TIGR00614">
    <property type="entry name" value="recQ_fam"/>
    <property type="match status" value="1"/>
</dbReference>
<evidence type="ECO:0000256" key="18">
    <source>
        <dbReference type="NCBIfam" id="TIGR01389"/>
    </source>
</evidence>
<keyword evidence="23" id="KW-1185">Reference proteome</keyword>
<dbReference type="PROSITE" id="PS50967">
    <property type="entry name" value="HRDC"/>
    <property type="match status" value="1"/>
</dbReference>
<evidence type="ECO:0000256" key="2">
    <source>
        <dbReference type="ARBA" id="ARBA00001947"/>
    </source>
</evidence>
<dbReference type="InterPro" id="IPR001650">
    <property type="entry name" value="Helicase_C-like"/>
</dbReference>
<dbReference type="Gene3D" id="1.10.150.80">
    <property type="entry name" value="HRDC domain"/>
    <property type="match status" value="1"/>
</dbReference>
<evidence type="ECO:0000256" key="8">
    <source>
        <dbReference type="ARBA" id="ARBA00022806"/>
    </source>
</evidence>
<evidence type="ECO:0000256" key="3">
    <source>
        <dbReference type="ARBA" id="ARBA00005446"/>
    </source>
</evidence>
<keyword evidence="8 22" id="KW-0347">Helicase</keyword>
<comment type="caution">
    <text evidence="22">The sequence shown here is derived from an EMBL/GenBank/DDBJ whole genome shotgun (WGS) entry which is preliminary data.</text>
</comment>
<dbReference type="SUPFAM" id="SSF46894">
    <property type="entry name" value="C-terminal effector domain of the bipartite response regulators"/>
    <property type="match status" value="1"/>
</dbReference>
<dbReference type="FunFam" id="3.40.50.300:FF:000296">
    <property type="entry name" value="ATP-dependent DNA helicase RecQ"/>
    <property type="match status" value="1"/>
</dbReference>
<dbReference type="Pfam" id="PF09382">
    <property type="entry name" value="RQC"/>
    <property type="match status" value="1"/>
</dbReference>
<dbReference type="NCBIfam" id="TIGR01389">
    <property type="entry name" value="recQ"/>
    <property type="match status" value="1"/>
</dbReference>
<dbReference type="SMART" id="SM00956">
    <property type="entry name" value="RQC"/>
    <property type="match status" value="1"/>
</dbReference>
<keyword evidence="14" id="KW-0233">DNA recombination</keyword>
<comment type="cofactor">
    <cofactor evidence="1">
        <name>Mg(2+)</name>
        <dbReference type="ChEBI" id="CHEBI:18420"/>
    </cofactor>
</comment>
<keyword evidence="10" id="KW-0067">ATP-binding</keyword>
<dbReference type="EC" id="5.6.2.4" evidence="18"/>
<dbReference type="InterPro" id="IPR004589">
    <property type="entry name" value="DNA_helicase_ATP-dep_RecQ"/>
</dbReference>
<dbReference type="RefSeq" id="WP_029565805.1">
    <property type="nucleotide sequence ID" value="NZ_JNVC02000001.1"/>
</dbReference>
<keyword evidence="9" id="KW-0862">Zinc</keyword>
<accession>A0A084H4M8</accession>
<dbReference type="InterPro" id="IPR014001">
    <property type="entry name" value="Helicase_ATP-bd"/>
</dbReference>
<name>A0A084H4M8_METID</name>
<dbReference type="InterPro" id="IPR036390">
    <property type="entry name" value="WH_DNA-bd_sf"/>
</dbReference>
<evidence type="ECO:0000256" key="11">
    <source>
        <dbReference type="ARBA" id="ARBA00023015"/>
    </source>
</evidence>
<proteinExistence type="inferred from homology"/>
<dbReference type="Pfam" id="PF00570">
    <property type="entry name" value="HRDC"/>
    <property type="match status" value="1"/>
</dbReference>
<evidence type="ECO:0000256" key="16">
    <source>
        <dbReference type="ARBA" id="ARBA00023235"/>
    </source>
</evidence>
<dbReference type="GO" id="GO:0016787">
    <property type="term" value="F:hydrolase activity"/>
    <property type="evidence" value="ECO:0007669"/>
    <property type="project" value="UniProtKB-KW"/>
</dbReference>
<dbReference type="GO" id="GO:0009378">
    <property type="term" value="F:four-way junction helicase activity"/>
    <property type="evidence" value="ECO:0007669"/>
    <property type="project" value="TreeGrafter"/>
</dbReference>
<evidence type="ECO:0000259" key="21">
    <source>
        <dbReference type="PROSITE" id="PS51194"/>
    </source>
</evidence>
<dbReference type="GO" id="GO:0006355">
    <property type="term" value="P:regulation of DNA-templated transcription"/>
    <property type="evidence" value="ECO:0007669"/>
    <property type="project" value="InterPro"/>
</dbReference>
<dbReference type="SMART" id="SM00487">
    <property type="entry name" value="DEXDc"/>
    <property type="match status" value="1"/>
</dbReference>
<evidence type="ECO:0000256" key="5">
    <source>
        <dbReference type="ARBA" id="ARBA00022741"/>
    </source>
</evidence>
<keyword evidence="13" id="KW-0804">Transcription</keyword>
<dbReference type="InterPro" id="IPR002121">
    <property type="entry name" value="HRDC_dom"/>
</dbReference>
<reference evidence="22 23" key="1">
    <citation type="journal article" date="2005" name="Int. J. Syst. Evol. Microbiol.">
        <title>Bacillus cibi sp. nov., isolated from jeotgal, a traditional Korean fermented seafood.</title>
        <authorList>
            <person name="Yoon J.H."/>
            <person name="Lee C.H."/>
            <person name="Oh T.K."/>
        </authorList>
    </citation>
    <scope>NUCLEOTIDE SEQUENCE [LARGE SCALE GENOMIC DNA]</scope>
    <source>
        <strain evidence="22 23">DSM 16189</strain>
    </source>
</reference>
<dbReference type="GO" id="GO:0030894">
    <property type="term" value="C:replisome"/>
    <property type="evidence" value="ECO:0007669"/>
    <property type="project" value="TreeGrafter"/>
</dbReference>
<keyword evidence="4" id="KW-0479">Metal-binding</keyword>
<dbReference type="PANTHER" id="PTHR13710:SF105">
    <property type="entry name" value="ATP-DEPENDENT DNA HELICASE Q1"/>
    <property type="match status" value="1"/>
</dbReference>
<keyword evidence="7" id="KW-0378">Hydrolase</keyword>
<dbReference type="Gene3D" id="3.40.50.300">
    <property type="entry name" value="P-loop containing nucleotide triphosphate hydrolases"/>
    <property type="match status" value="2"/>
</dbReference>
<dbReference type="InterPro" id="IPR032284">
    <property type="entry name" value="RecQ_Zn-bd"/>
</dbReference>
<evidence type="ECO:0000313" key="22">
    <source>
        <dbReference type="EMBL" id="KEZ54540.1"/>
    </source>
</evidence>
<dbReference type="InterPro" id="IPR036388">
    <property type="entry name" value="WH-like_DNA-bd_sf"/>
</dbReference>
<dbReference type="CDD" id="cd17920">
    <property type="entry name" value="DEXHc_RecQ"/>
    <property type="match status" value="1"/>
</dbReference>
<dbReference type="GO" id="GO:0046872">
    <property type="term" value="F:metal ion binding"/>
    <property type="evidence" value="ECO:0007669"/>
    <property type="project" value="UniProtKB-KW"/>
</dbReference>
<dbReference type="STRING" id="246786.GS18_0206455"/>
<organism evidence="22 23">
    <name type="scientific">Metabacillus indicus</name>
    <name type="common">Bacillus indicus</name>
    <dbReference type="NCBI Taxonomy" id="246786"/>
    <lineage>
        <taxon>Bacteria</taxon>
        <taxon>Bacillati</taxon>
        <taxon>Bacillota</taxon>
        <taxon>Bacilli</taxon>
        <taxon>Bacillales</taxon>
        <taxon>Bacillaceae</taxon>
        <taxon>Metabacillus</taxon>
    </lineage>
</organism>
<dbReference type="Gene3D" id="1.10.10.10">
    <property type="entry name" value="Winged helix-like DNA-binding domain superfamily/Winged helix DNA-binding domain"/>
    <property type="match status" value="1"/>
</dbReference>
<evidence type="ECO:0000256" key="6">
    <source>
        <dbReference type="ARBA" id="ARBA00022763"/>
    </source>
</evidence>
<dbReference type="AlphaFoldDB" id="A0A084H4M8"/>
<dbReference type="Pfam" id="PF14493">
    <property type="entry name" value="HTH_40"/>
    <property type="match status" value="1"/>
</dbReference>
<protein>
    <recommendedName>
        <fullName evidence="18">DNA helicase RecQ</fullName>
        <ecNumber evidence="18">5.6.2.4</ecNumber>
    </recommendedName>
</protein>
<dbReference type="GO" id="GO:0006260">
    <property type="term" value="P:DNA replication"/>
    <property type="evidence" value="ECO:0007669"/>
    <property type="project" value="InterPro"/>
</dbReference>
<dbReference type="GO" id="GO:0006281">
    <property type="term" value="P:DNA repair"/>
    <property type="evidence" value="ECO:0007669"/>
    <property type="project" value="UniProtKB-KW"/>
</dbReference>
<dbReference type="PROSITE" id="PS51192">
    <property type="entry name" value="HELICASE_ATP_BIND_1"/>
    <property type="match status" value="1"/>
</dbReference>
<keyword evidence="11" id="KW-0805">Transcription regulation</keyword>
<evidence type="ECO:0000256" key="15">
    <source>
        <dbReference type="ARBA" id="ARBA00023204"/>
    </source>
</evidence>
<dbReference type="InterPro" id="IPR006293">
    <property type="entry name" value="DNA_helicase_ATP-dep_RecQ_bac"/>
</dbReference>
<feature type="domain" description="Helicase ATP-binding" evidence="20">
    <location>
        <begin position="26"/>
        <end position="195"/>
    </location>
</feature>
<dbReference type="InterPro" id="IPR027417">
    <property type="entry name" value="P-loop_NTPase"/>
</dbReference>
<dbReference type="SMART" id="SM00341">
    <property type="entry name" value="HRDC"/>
    <property type="match status" value="1"/>
</dbReference>
<dbReference type="GO" id="GO:0043138">
    <property type="term" value="F:3'-5' DNA helicase activity"/>
    <property type="evidence" value="ECO:0007669"/>
    <property type="project" value="UniProtKB-EC"/>
</dbReference>
<evidence type="ECO:0000256" key="7">
    <source>
        <dbReference type="ARBA" id="ARBA00022801"/>
    </source>
</evidence>
<comment type="similarity">
    <text evidence="3">Belongs to the helicase family. RecQ subfamily.</text>
</comment>
<dbReference type="EMBL" id="JNVC02000001">
    <property type="protein sequence ID" value="KEZ54540.1"/>
    <property type="molecule type" value="Genomic_DNA"/>
</dbReference>
<comment type="cofactor">
    <cofactor evidence="2">
        <name>Zn(2+)</name>
        <dbReference type="ChEBI" id="CHEBI:29105"/>
    </cofactor>
</comment>